<keyword evidence="1" id="KW-0812">Transmembrane</keyword>
<name>A0A1B7MUG4_9AGAM</name>
<sequence length="85" mass="9778">MVLQMCTTDPSIILKYIFYTFITCTLRTYPFFCFCRDRVVNQCHSGLLQTKSSKVHGSMTQALRVTRRCSDGKYSQLAAIDARLQ</sequence>
<accession>A0A1B7MUG4</accession>
<dbReference type="EMBL" id="KV448432">
    <property type="protein sequence ID" value="OAX36236.1"/>
    <property type="molecule type" value="Genomic_DNA"/>
</dbReference>
<dbReference type="AlphaFoldDB" id="A0A1B7MUG4"/>
<organism evidence="2 3">
    <name type="scientific">Rhizopogon vinicolor AM-OR11-026</name>
    <dbReference type="NCBI Taxonomy" id="1314800"/>
    <lineage>
        <taxon>Eukaryota</taxon>
        <taxon>Fungi</taxon>
        <taxon>Dikarya</taxon>
        <taxon>Basidiomycota</taxon>
        <taxon>Agaricomycotina</taxon>
        <taxon>Agaricomycetes</taxon>
        <taxon>Agaricomycetidae</taxon>
        <taxon>Boletales</taxon>
        <taxon>Suillineae</taxon>
        <taxon>Rhizopogonaceae</taxon>
        <taxon>Rhizopogon</taxon>
    </lineage>
</organism>
<evidence type="ECO:0000313" key="2">
    <source>
        <dbReference type="EMBL" id="OAX36236.1"/>
    </source>
</evidence>
<keyword evidence="1" id="KW-1133">Transmembrane helix</keyword>
<proteinExistence type="predicted"/>
<keyword evidence="3" id="KW-1185">Reference proteome</keyword>
<dbReference type="InParanoid" id="A0A1B7MUG4"/>
<evidence type="ECO:0000313" key="3">
    <source>
        <dbReference type="Proteomes" id="UP000092154"/>
    </source>
</evidence>
<gene>
    <name evidence="2" type="ORF">K503DRAFT_319720</name>
</gene>
<feature type="transmembrane region" description="Helical" evidence="1">
    <location>
        <begin position="12"/>
        <end position="32"/>
    </location>
</feature>
<keyword evidence="1" id="KW-0472">Membrane</keyword>
<reference evidence="2 3" key="1">
    <citation type="submission" date="2016-06" db="EMBL/GenBank/DDBJ databases">
        <title>Comparative genomics of the ectomycorrhizal sister species Rhizopogon vinicolor and Rhizopogon vesiculosus (Basidiomycota: Boletales) reveals a divergence of the mating type B locus.</title>
        <authorList>
            <consortium name="DOE Joint Genome Institute"/>
            <person name="Mujic A.B."/>
            <person name="Kuo A."/>
            <person name="Tritt A."/>
            <person name="Lipzen A."/>
            <person name="Chen C."/>
            <person name="Johnson J."/>
            <person name="Sharma A."/>
            <person name="Barry K."/>
            <person name="Grigoriev I.V."/>
            <person name="Spatafora J.W."/>
        </authorList>
    </citation>
    <scope>NUCLEOTIDE SEQUENCE [LARGE SCALE GENOMIC DNA]</scope>
    <source>
        <strain evidence="2 3">AM-OR11-026</strain>
    </source>
</reference>
<evidence type="ECO:0000256" key="1">
    <source>
        <dbReference type="SAM" id="Phobius"/>
    </source>
</evidence>
<protein>
    <submittedName>
        <fullName evidence="2">Uncharacterized protein</fullName>
    </submittedName>
</protein>
<dbReference type="Proteomes" id="UP000092154">
    <property type="component" value="Unassembled WGS sequence"/>
</dbReference>